<dbReference type="SUPFAM" id="SSF57701">
    <property type="entry name" value="Zn2/Cys6 DNA-binding domain"/>
    <property type="match status" value="1"/>
</dbReference>
<dbReference type="GO" id="GO:0008270">
    <property type="term" value="F:zinc ion binding"/>
    <property type="evidence" value="ECO:0007669"/>
    <property type="project" value="InterPro"/>
</dbReference>
<dbReference type="STRING" id="97972.A0A2V1D3W5"/>
<dbReference type="Pfam" id="PF00172">
    <property type="entry name" value="Zn_clus"/>
    <property type="match status" value="1"/>
</dbReference>
<protein>
    <recommendedName>
        <fullName evidence="3">Zn(2)-C6 fungal-type domain-containing protein</fullName>
    </recommendedName>
</protein>
<proteinExistence type="predicted"/>
<dbReference type="Proteomes" id="UP000244855">
    <property type="component" value="Unassembled WGS sequence"/>
</dbReference>
<gene>
    <name evidence="4" type="ORF">DM02DRAFT_604910</name>
</gene>
<evidence type="ECO:0000256" key="2">
    <source>
        <dbReference type="ARBA" id="ARBA00023242"/>
    </source>
</evidence>
<dbReference type="GO" id="GO:0000981">
    <property type="term" value="F:DNA-binding transcription factor activity, RNA polymerase II-specific"/>
    <property type="evidence" value="ECO:0007669"/>
    <property type="project" value="InterPro"/>
</dbReference>
<sequence length="493" mass="54900">MTQYRARTGCLTCRDRHIKCDEASPRCQNCSKSKRLCERGIRLNFIDIQTSTQHTPANFPRVKHFVFHDESQNVASEYNVGPTGSKSAAMQTHVLPQSAVSRKTILAAPPRRIDSCTQPVPSSPGSENLFSRIIDSLDESLLMHIFIEKVGPWLDCLSGSNKPFTTYLPFYALDHPMLYSATLACGASYLTLAEASIYREEACRYLQSEPRNSNQIISVATAVLLSSGEAMSCTTVSPHTERTSALMRQADVKGSSSGLAGACFWSYTLIQLVHSINHVVPPSWNPDCLAHTTWFEDTNHTLETEELDFGKEDYWARRMIYICTKVAVLRAELTYNTCEDSIGQLVGDYEQYNSWCDEWANNVPRSMMPLCYIPAGDEQLATTSIPHVLLVGSSAIVSRLLYHTCRLLLASMTHVEPPSSAYARPMQVRHALDICGIATEVEDKELTHVAACCLLIATEALEDPAHKQEALQILDRITRGTPWAADRPDENES</sequence>
<dbReference type="InterPro" id="IPR036864">
    <property type="entry name" value="Zn2-C6_fun-type_DNA-bd_sf"/>
</dbReference>
<dbReference type="PANTHER" id="PTHR37534:SF40">
    <property type="entry name" value="ZN(2)-C6 FUNGAL-TYPE DOMAIN-CONTAINING PROTEIN"/>
    <property type="match status" value="1"/>
</dbReference>
<dbReference type="SMART" id="SM00066">
    <property type="entry name" value="GAL4"/>
    <property type="match status" value="1"/>
</dbReference>
<accession>A0A2V1D3W5</accession>
<comment type="subcellular location">
    <subcellularLocation>
        <location evidence="1">Nucleus</location>
    </subcellularLocation>
</comment>
<dbReference type="PANTHER" id="PTHR37534">
    <property type="entry name" value="TRANSCRIPTIONAL ACTIVATOR PROTEIN UGA3"/>
    <property type="match status" value="1"/>
</dbReference>
<keyword evidence="2" id="KW-0539">Nucleus</keyword>
<dbReference type="InterPro" id="IPR021858">
    <property type="entry name" value="Fun_TF"/>
</dbReference>
<evidence type="ECO:0000259" key="3">
    <source>
        <dbReference type="PROSITE" id="PS50048"/>
    </source>
</evidence>
<dbReference type="EMBL" id="KZ805653">
    <property type="protein sequence ID" value="PVH92721.1"/>
    <property type="molecule type" value="Genomic_DNA"/>
</dbReference>
<dbReference type="OrthoDB" id="4078573at2759"/>
<evidence type="ECO:0000313" key="5">
    <source>
        <dbReference type="Proteomes" id="UP000244855"/>
    </source>
</evidence>
<dbReference type="GO" id="GO:0005634">
    <property type="term" value="C:nucleus"/>
    <property type="evidence" value="ECO:0007669"/>
    <property type="project" value="UniProtKB-SubCell"/>
</dbReference>
<dbReference type="AlphaFoldDB" id="A0A2V1D3W5"/>
<dbReference type="GO" id="GO:0045944">
    <property type="term" value="P:positive regulation of transcription by RNA polymerase II"/>
    <property type="evidence" value="ECO:0007669"/>
    <property type="project" value="TreeGrafter"/>
</dbReference>
<evidence type="ECO:0000313" key="4">
    <source>
        <dbReference type="EMBL" id="PVH92721.1"/>
    </source>
</evidence>
<dbReference type="Pfam" id="PF11951">
    <property type="entry name" value="Fungal_trans_2"/>
    <property type="match status" value="1"/>
</dbReference>
<reference evidence="4 5" key="1">
    <citation type="journal article" date="2018" name="Sci. Rep.">
        <title>Comparative genomics provides insights into the lifestyle and reveals functional heterogeneity of dark septate endophytic fungi.</title>
        <authorList>
            <person name="Knapp D.G."/>
            <person name="Nemeth J.B."/>
            <person name="Barry K."/>
            <person name="Hainaut M."/>
            <person name="Henrissat B."/>
            <person name="Johnson J."/>
            <person name="Kuo A."/>
            <person name="Lim J.H.P."/>
            <person name="Lipzen A."/>
            <person name="Nolan M."/>
            <person name="Ohm R.A."/>
            <person name="Tamas L."/>
            <person name="Grigoriev I.V."/>
            <person name="Spatafora J.W."/>
            <person name="Nagy L.G."/>
            <person name="Kovacs G.M."/>
        </authorList>
    </citation>
    <scope>NUCLEOTIDE SEQUENCE [LARGE SCALE GENOMIC DNA]</scope>
    <source>
        <strain evidence="4 5">DSE2036</strain>
    </source>
</reference>
<dbReference type="InterPro" id="IPR001138">
    <property type="entry name" value="Zn2Cys6_DnaBD"/>
</dbReference>
<dbReference type="PROSITE" id="PS00463">
    <property type="entry name" value="ZN2_CY6_FUNGAL_1"/>
    <property type="match status" value="1"/>
</dbReference>
<evidence type="ECO:0000256" key="1">
    <source>
        <dbReference type="ARBA" id="ARBA00004123"/>
    </source>
</evidence>
<name>A0A2V1D3W5_9PLEO</name>
<feature type="domain" description="Zn(2)-C6 fungal-type" evidence="3">
    <location>
        <begin position="9"/>
        <end position="37"/>
    </location>
</feature>
<keyword evidence="5" id="KW-1185">Reference proteome</keyword>
<dbReference type="GO" id="GO:0000976">
    <property type="term" value="F:transcription cis-regulatory region binding"/>
    <property type="evidence" value="ECO:0007669"/>
    <property type="project" value="TreeGrafter"/>
</dbReference>
<dbReference type="CDD" id="cd00067">
    <property type="entry name" value="GAL4"/>
    <property type="match status" value="1"/>
</dbReference>
<dbReference type="PROSITE" id="PS50048">
    <property type="entry name" value="ZN2_CY6_FUNGAL_2"/>
    <property type="match status" value="1"/>
</dbReference>
<organism evidence="4 5">
    <name type="scientific">Periconia macrospinosa</name>
    <dbReference type="NCBI Taxonomy" id="97972"/>
    <lineage>
        <taxon>Eukaryota</taxon>
        <taxon>Fungi</taxon>
        <taxon>Dikarya</taxon>
        <taxon>Ascomycota</taxon>
        <taxon>Pezizomycotina</taxon>
        <taxon>Dothideomycetes</taxon>
        <taxon>Pleosporomycetidae</taxon>
        <taxon>Pleosporales</taxon>
        <taxon>Massarineae</taxon>
        <taxon>Periconiaceae</taxon>
        <taxon>Periconia</taxon>
    </lineage>
</organism>
<dbReference type="Gene3D" id="4.10.240.10">
    <property type="entry name" value="Zn(2)-C6 fungal-type DNA-binding domain"/>
    <property type="match status" value="1"/>
</dbReference>